<evidence type="ECO:0000313" key="3">
    <source>
        <dbReference type="EMBL" id="CAD2219423.1"/>
    </source>
</evidence>
<protein>
    <submittedName>
        <fullName evidence="3">SnoRNA binding domain, fibrillarin, putative</fullName>
    </submittedName>
</protein>
<proteinExistence type="predicted"/>
<feature type="region of interest" description="Disordered" evidence="1">
    <location>
        <begin position="142"/>
        <end position="178"/>
    </location>
</feature>
<dbReference type="PANTHER" id="PTHR13904">
    <property type="entry name" value="PRE-MRNA SPLICING FACTOR PRP31"/>
    <property type="match status" value="1"/>
</dbReference>
<dbReference type="SUPFAM" id="SSF89124">
    <property type="entry name" value="Nop domain"/>
    <property type="match status" value="1"/>
</dbReference>
<name>A0A7G2CLI9_9TRYP</name>
<dbReference type="EMBL" id="LR877158">
    <property type="protein sequence ID" value="CAD2219423.1"/>
    <property type="molecule type" value="Genomic_DNA"/>
</dbReference>
<dbReference type="GO" id="GO:0005687">
    <property type="term" value="C:U4 snRNP"/>
    <property type="evidence" value="ECO:0007669"/>
    <property type="project" value="TreeGrafter"/>
</dbReference>
<dbReference type="InterPro" id="IPR027105">
    <property type="entry name" value="Prp31"/>
</dbReference>
<feature type="region of interest" description="Disordered" evidence="1">
    <location>
        <begin position="209"/>
        <end position="238"/>
    </location>
</feature>
<dbReference type="InterPro" id="IPR042239">
    <property type="entry name" value="Nop_C"/>
</dbReference>
<evidence type="ECO:0000259" key="2">
    <source>
        <dbReference type="PROSITE" id="PS51358"/>
    </source>
</evidence>
<keyword evidence="4" id="KW-1185">Reference proteome</keyword>
<evidence type="ECO:0000313" key="4">
    <source>
        <dbReference type="Proteomes" id="UP000515908"/>
    </source>
</evidence>
<dbReference type="Pfam" id="PF01798">
    <property type="entry name" value="Nop"/>
    <property type="match status" value="1"/>
</dbReference>
<feature type="compositionally biased region" description="Basic and acidic residues" evidence="1">
    <location>
        <begin position="162"/>
        <end position="171"/>
    </location>
</feature>
<dbReference type="PROSITE" id="PS51358">
    <property type="entry name" value="NOP"/>
    <property type="match status" value="1"/>
</dbReference>
<gene>
    <name evidence="3" type="ORF">ADEAN_000692800</name>
</gene>
<dbReference type="OrthoDB" id="4771285at2759"/>
<dbReference type="VEuPathDB" id="TriTrypDB:ADEAN_000692800"/>
<dbReference type="GO" id="GO:0046540">
    <property type="term" value="C:U4/U6 x U5 tri-snRNP complex"/>
    <property type="evidence" value="ECO:0007669"/>
    <property type="project" value="InterPro"/>
</dbReference>
<evidence type="ECO:0000256" key="1">
    <source>
        <dbReference type="SAM" id="MobiDB-lite"/>
    </source>
</evidence>
<accession>A0A7G2CLI9</accession>
<dbReference type="Proteomes" id="UP000515908">
    <property type="component" value="Chromosome 14"/>
</dbReference>
<feature type="domain" description="Nop" evidence="2">
    <location>
        <begin position="3"/>
        <end position="132"/>
    </location>
</feature>
<dbReference type="Gene3D" id="1.10.246.90">
    <property type="entry name" value="Nop domain"/>
    <property type="match status" value="1"/>
</dbReference>
<sequence length="238" mass="26707">MSKLKNTEDLLGLELTTKLVGKAGGVGPLSRMSDKALKHLGSEDYEPTSALKTLSTQLHCGYLIESDLFRQYFVNDDNELIDGQLHSAQKALSALARKALLAIKMDASGTVENTFGTDQYTSLKDEFARLLEKGKVDVNDTQALAAPQIQKRGERKAKRGGKKEQQKRHANDGSSLLERALSRVKMGVSEEEQREEILQRDDIRIQLRKEQEKTAQNGRKRGRTEEVDEYNDLLSLDF</sequence>
<dbReference type="InterPro" id="IPR036070">
    <property type="entry name" value="Nop_dom_sf"/>
</dbReference>
<dbReference type="InterPro" id="IPR002687">
    <property type="entry name" value="Nop_dom"/>
</dbReference>
<organism evidence="3 4">
    <name type="scientific">Angomonas deanei</name>
    <dbReference type="NCBI Taxonomy" id="59799"/>
    <lineage>
        <taxon>Eukaryota</taxon>
        <taxon>Discoba</taxon>
        <taxon>Euglenozoa</taxon>
        <taxon>Kinetoplastea</taxon>
        <taxon>Metakinetoplastina</taxon>
        <taxon>Trypanosomatida</taxon>
        <taxon>Trypanosomatidae</taxon>
        <taxon>Strigomonadinae</taxon>
        <taxon>Angomonas</taxon>
    </lineage>
</organism>
<dbReference type="GO" id="GO:0071011">
    <property type="term" value="C:precatalytic spliceosome"/>
    <property type="evidence" value="ECO:0007669"/>
    <property type="project" value="TreeGrafter"/>
</dbReference>
<dbReference type="GO" id="GO:0000244">
    <property type="term" value="P:spliceosomal tri-snRNP complex assembly"/>
    <property type="evidence" value="ECO:0007669"/>
    <property type="project" value="InterPro"/>
</dbReference>
<dbReference type="AlphaFoldDB" id="A0A7G2CLI9"/>
<dbReference type="PANTHER" id="PTHR13904:SF0">
    <property type="entry name" value="U4_U6 SMALL NUCLEAR RIBONUCLEOPROTEIN PRP31"/>
    <property type="match status" value="1"/>
</dbReference>
<reference evidence="3 4" key="1">
    <citation type="submission" date="2020-08" db="EMBL/GenBank/DDBJ databases">
        <authorList>
            <person name="Newling K."/>
            <person name="Davey J."/>
            <person name="Forrester S."/>
        </authorList>
    </citation>
    <scope>NUCLEOTIDE SEQUENCE [LARGE SCALE GENOMIC DNA]</scope>
    <source>
        <strain evidence="4">Crithidia deanei Carvalho (ATCC PRA-265)</strain>
    </source>
</reference>